<dbReference type="EMBL" id="GBXM01000153">
    <property type="protein sequence ID" value="JAI08425.1"/>
    <property type="molecule type" value="Transcribed_RNA"/>
</dbReference>
<accession>A0A0E9Y0L6</accession>
<protein>
    <submittedName>
        <fullName evidence="1">Uncharacterized protein</fullName>
    </submittedName>
</protein>
<sequence length="129" mass="15173">MAIKHFNTELKQHEQHMNFLCFLWRKPGWTLLSTELLLRATDCKNSGMTTHQNHCKFTEPMRLINCLVCTDDLTRLETSTIHCDWQRNVHKHAELRKNLCENYDPGQRNPLAIVINIQKDPAPKYLGCR</sequence>
<organism evidence="1">
    <name type="scientific">Anguilla anguilla</name>
    <name type="common">European freshwater eel</name>
    <name type="synonym">Muraena anguilla</name>
    <dbReference type="NCBI Taxonomy" id="7936"/>
    <lineage>
        <taxon>Eukaryota</taxon>
        <taxon>Metazoa</taxon>
        <taxon>Chordata</taxon>
        <taxon>Craniata</taxon>
        <taxon>Vertebrata</taxon>
        <taxon>Euteleostomi</taxon>
        <taxon>Actinopterygii</taxon>
        <taxon>Neopterygii</taxon>
        <taxon>Teleostei</taxon>
        <taxon>Anguilliformes</taxon>
        <taxon>Anguillidae</taxon>
        <taxon>Anguilla</taxon>
    </lineage>
</organism>
<evidence type="ECO:0000313" key="1">
    <source>
        <dbReference type="EMBL" id="JAI08425.1"/>
    </source>
</evidence>
<proteinExistence type="predicted"/>
<reference evidence="1" key="1">
    <citation type="submission" date="2014-11" db="EMBL/GenBank/DDBJ databases">
        <authorList>
            <person name="Amaro Gonzalez C."/>
        </authorList>
    </citation>
    <scope>NUCLEOTIDE SEQUENCE</scope>
</reference>
<name>A0A0E9Y0L6_ANGAN</name>
<reference evidence="1" key="2">
    <citation type="journal article" date="2015" name="Fish Shellfish Immunol.">
        <title>Early steps in the European eel (Anguilla anguilla)-Vibrio vulnificus interaction in the gills: Role of the RtxA13 toxin.</title>
        <authorList>
            <person name="Callol A."/>
            <person name="Pajuelo D."/>
            <person name="Ebbesson L."/>
            <person name="Teles M."/>
            <person name="MacKenzie S."/>
            <person name="Amaro C."/>
        </authorList>
    </citation>
    <scope>NUCLEOTIDE SEQUENCE</scope>
</reference>
<dbReference type="AlphaFoldDB" id="A0A0E9Y0L6"/>